<sequence length="263" mass="29874">MRVFLFLLCVYIPCSADQYRQRAEKLMKETPLIDGHNDLAWQLLLRYNNQLSKVDLNKLNGTHTNIPKLKAGLIGGQFWSAYTPCDTQYKDSVRQTLEQIDVIHRMCQKYPGTFQCVGSSREIIESFRKGKVASLIGVEGGHSIDSNMATLRLFYQLGVRYITLTHSCNTPWADNWLVDKGVDPVESNGLSEYGKKNTFHCTSVHVTINKSNPIHTLQIWVVVPMDSPSIKMNGQKAMRKRYPKFMTSTPGSQVSKSEYSFAK</sequence>
<proteinExistence type="inferred from homology"/>
<organism evidence="24 25">
    <name type="scientific">Scyliorhinus torazame</name>
    <name type="common">Cloudy catshark</name>
    <name type="synonym">Catulus torazame</name>
    <dbReference type="NCBI Taxonomy" id="75743"/>
    <lineage>
        <taxon>Eukaryota</taxon>
        <taxon>Metazoa</taxon>
        <taxon>Chordata</taxon>
        <taxon>Craniata</taxon>
        <taxon>Vertebrata</taxon>
        <taxon>Chondrichthyes</taxon>
        <taxon>Elasmobranchii</taxon>
        <taxon>Galeomorphii</taxon>
        <taxon>Galeoidea</taxon>
        <taxon>Carcharhiniformes</taxon>
        <taxon>Scyliorhinidae</taxon>
        <taxon>Scyliorhinus</taxon>
    </lineage>
</organism>
<dbReference type="GO" id="GO:0046872">
    <property type="term" value="F:metal ion binding"/>
    <property type="evidence" value="ECO:0007669"/>
    <property type="project" value="UniProtKB-UniRule"/>
</dbReference>
<dbReference type="GO" id="GO:0098552">
    <property type="term" value="C:side of membrane"/>
    <property type="evidence" value="ECO:0007669"/>
    <property type="project" value="UniProtKB-KW"/>
</dbReference>
<evidence type="ECO:0000256" key="19">
    <source>
        <dbReference type="ARBA" id="ARBA00023288"/>
    </source>
</evidence>
<evidence type="ECO:0000256" key="21">
    <source>
        <dbReference type="ARBA" id="ARBA00048210"/>
    </source>
</evidence>
<keyword evidence="10 23" id="KW-0732">Signal</keyword>
<keyword evidence="16" id="KW-0472">Membrane</keyword>
<evidence type="ECO:0000256" key="1">
    <source>
        <dbReference type="ARBA" id="ARBA00000437"/>
    </source>
</evidence>
<gene>
    <name evidence="24" type="ORF">scyTo_0009017</name>
</gene>
<evidence type="ECO:0000256" key="20">
    <source>
        <dbReference type="ARBA" id="ARBA00029402"/>
    </source>
</evidence>
<keyword evidence="7" id="KW-1003">Cell membrane</keyword>
<name>A0A401PG48_SCYTO</name>
<keyword evidence="19" id="KW-0449">Lipoprotein</keyword>
<dbReference type="GO" id="GO:0070573">
    <property type="term" value="F:metallodipeptidase activity"/>
    <property type="evidence" value="ECO:0007669"/>
    <property type="project" value="InterPro"/>
</dbReference>
<dbReference type="OrthoDB" id="445695at2759"/>
<keyword evidence="18" id="KW-0325">Glycoprotein</keyword>
<evidence type="ECO:0000256" key="4">
    <source>
        <dbReference type="ARBA" id="ARBA00001947"/>
    </source>
</evidence>
<comment type="catalytic activity">
    <reaction evidence="3 23">
        <text>an L-aminoacyl-L-amino acid + H2O = 2 an L-alpha-amino acid</text>
        <dbReference type="Rhea" id="RHEA:48940"/>
        <dbReference type="ChEBI" id="CHEBI:15377"/>
        <dbReference type="ChEBI" id="CHEBI:59869"/>
        <dbReference type="ChEBI" id="CHEBI:77460"/>
        <dbReference type="EC" id="3.4.13.19"/>
    </reaction>
</comment>
<comment type="subunit">
    <text evidence="6 23">Homodimer; disulfide-linked.</text>
</comment>
<evidence type="ECO:0000256" key="12">
    <source>
        <dbReference type="ARBA" id="ARBA00022833"/>
    </source>
</evidence>
<keyword evidence="12 23" id="KW-0862">Zinc</keyword>
<dbReference type="Pfam" id="PF01244">
    <property type="entry name" value="Peptidase_M19"/>
    <property type="match status" value="1"/>
</dbReference>
<dbReference type="EMBL" id="BFAA01003581">
    <property type="protein sequence ID" value="GCB72078.1"/>
    <property type="molecule type" value="Genomic_DNA"/>
</dbReference>
<comment type="catalytic activity">
    <reaction evidence="1">
        <text>glycyldehydrophenylalanine + H2O = 2,3-didehydrophenylalanine + glycine</text>
        <dbReference type="Rhea" id="RHEA:62704"/>
        <dbReference type="ChEBI" id="CHEBI:15377"/>
        <dbReference type="ChEBI" id="CHEBI:57305"/>
        <dbReference type="ChEBI" id="CHEBI:145925"/>
        <dbReference type="ChEBI" id="CHEBI:145926"/>
    </reaction>
</comment>
<dbReference type="OMA" id="CNRSSAR"/>
<dbReference type="InterPro" id="IPR008257">
    <property type="entry name" value="Pept_M19"/>
</dbReference>
<evidence type="ECO:0000313" key="24">
    <source>
        <dbReference type="EMBL" id="GCB72078.1"/>
    </source>
</evidence>
<keyword evidence="15" id="KW-0443">Lipid metabolism</keyword>
<evidence type="ECO:0000256" key="17">
    <source>
        <dbReference type="ARBA" id="ARBA00023157"/>
    </source>
</evidence>
<evidence type="ECO:0000256" key="14">
    <source>
        <dbReference type="ARBA" id="ARBA00023049"/>
    </source>
</evidence>
<evidence type="ECO:0000256" key="22">
    <source>
        <dbReference type="ARBA" id="ARBA00048518"/>
    </source>
</evidence>
<keyword evidence="8 23" id="KW-0645">Protease</keyword>
<comment type="cofactor">
    <cofactor evidence="4 23">
        <name>Zn(2+)</name>
        <dbReference type="ChEBI" id="CHEBI:29105"/>
    </cofactor>
</comment>
<dbReference type="PROSITE" id="PS51365">
    <property type="entry name" value="RENAL_DIPEPTIDASE_2"/>
    <property type="match status" value="1"/>
</dbReference>
<feature type="chain" id="PRO_5018817385" description="Dipeptidase" evidence="23">
    <location>
        <begin position="17"/>
        <end position="263"/>
    </location>
</feature>
<evidence type="ECO:0000256" key="13">
    <source>
        <dbReference type="ARBA" id="ARBA00022997"/>
    </source>
</evidence>
<dbReference type="Gene3D" id="3.20.20.140">
    <property type="entry name" value="Metal-dependent hydrolases"/>
    <property type="match status" value="1"/>
</dbReference>
<keyword evidence="9 23" id="KW-0479">Metal-binding</keyword>
<dbReference type="GO" id="GO:0006629">
    <property type="term" value="P:lipid metabolic process"/>
    <property type="evidence" value="ECO:0007669"/>
    <property type="project" value="UniProtKB-KW"/>
</dbReference>
<protein>
    <recommendedName>
        <fullName evidence="23">Dipeptidase</fullName>
        <ecNumber evidence="23">3.4.13.19</ecNumber>
    </recommendedName>
</protein>
<dbReference type="InterPro" id="IPR000180">
    <property type="entry name" value="Dipep_AS"/>
</dbReference>
<dbReference type="STRING" id="75743.A0A401PG48"/>
<dbReference type="EC" id="3.4.13.19" evidence="23"/>
<dbReference type="SUPFAM" id="SSF51556">
    <property type="entry name" value="Metallo-dependent hydrolases"/>
    <property type="match status" value="1"/>
</dbReference>
<dbReference type="InterPro" id="IPR032466">
    <property type="entry name" value="Metal_Hydrolase"/>
</dbReference>
<comment type="subcellular location">
    <subcellularLocation>
        <location evidence="5">Apical cell membrane</location>
        <topology evidence="5">Lipid-anchor</topology>
        <topology evidence="5">GPI-anchor</topology>
    </subcellularLocation>
    <subcellularLocation>
        <location evidence="23">Membrane</location>
        <topology evidence="23">Lipid-anchor</topology>
        <topology evidence="23">GPI-anchor</topology>
    </subcellularLocation>
</comment>
<comment type="catalytic activity">
    <reaction evidence="2">
        <text>a beta-lactam + H2O = a substituted beta-amino acid</text>
        <dbReference type="Rhea" id="RHEA:20401"/>
        <dbReference type="ChEBI" id="CHEBI:15377"/>
        <dbReference type="ChEBI" id="CHEBI:35627"/>
        <dbReference type="ChEBI" id="CHEBI:140347"/>
        <dbReference type="EC" id="3.5.2.6"/>
    </reaction>
</comment>
<keyword evidence="13 23" id="KW-0224">Dipeptidase</keyword>
<comment type="catalytic activity">
    <reaction evidence="21">
        <text>leukotriene D4 + H2O = leukotriene E4 + glycine</text>
        <dbReference type="Rhea" id="RHEA:48616"/>
        <dbReference type="ChEBI" id="CHEBI:15377"/>
        <dbReference type="ChEBI" id="CHEBI:57305"/>
        <dbReference type="ChEBI" id="CHEBI:57462"/>
        <dbReference type="ChEBI" id="CHEBI:63166"/>
    </reaction>
</comment>
<evidence type="ECO:0000256" key="15">
    <source>
        <dbReference type="ARBA" id="ARBA00023098"/>
    </source>
</evidence>
<comment type="function">
    <text evidence="20">Independently of its dipeptidase activity, acts as an adhesion receptor for neutrophil recruitment from bloodstream into inflamed lungs and liver.</text>
</comment>
<dbReference type="PANTHER" id="PTHR10443:SF38">
    <property type="entry name" value="DIPEPTIDASE 1"/>
    <property type="match status" value="1"/>
</dbReference>
<evidence type="ECO:0000256" key="5">
    <source>
        <dbReference type="ARBA" id="ARBA00004303"/>
    </source>
</evidence>
<dbReference type="PROSITE" id="PS00869">
    <property type="entry name" value="RENAL_DIPEPTIDASE_1"/>
    <property type="match status" value="1"/>
</dbReference>
<keyword evidence="14 23" id="KW-0482">Metalloprotease</keyword>
<keyword evidence="25" id="KW-1185">Reference proteome</keyword>
<evidence type="ECO:0000256" key="23">
    <source>
        <dbReference type="RuleBase" id="RU341113"/>
    </source>
</evidence>
<evidence type="ECO:0000256" key="8">
    <source>
        <dbReference type="ARBA" id="ARBA00022670"/>
    </source>
</evidence>
<keyword evidence="17 23" id="KW-1015">Disulfide bond</keyword>
<comment type="similarity">
    <text evidence="23">Belongs to the metallo-dependent hydrolases superfamily. Peptidase M19 family.</text>
</comment>
<dbReference type="GO" id="GO:0008800">
    <property type="term" value="F:beta-lactamase activity"/>
    <property type="evidence" value="ECO:0007669"/>
    <property type="project" value="UniProtKB-EC"/>
</dbReference>
<keyword evidence="11 23" id="KW-0378">Hydrolase</keyword>
<dbReference type="GO" id="GO:0006508">
    <property type="term" value="P:proteolysis"/>
    <property type="evidence" value="ECO:0007669"/>
    <property type="project" value="UniProtKB-KW"/>
</dbReference>
<evidence type="ECO:0000256" key="7">
    <source>
        <dbReference type="ARBA" id="ARBA00022475"/>
    </source>
</evidence>
<feature type="signal peptide" evidence="23">
    <location>
        <begin position="1"/>
        <end position="16"/>
    </location>
</feature>
<accession>A0A401PG48</accession>
<reference evidence="24 25" key="1">
    <citation type="journal article" date="2018" name="Nat. Ecol. Evol.">
        <title>Shark genomes provide insights into elasmobranch evolution and the origin of vertebrates.</title>
        <authorList>
            <person name="Hara Y"/>
            <person name="Yamaguchi K"/>
            <person name="Onimaru K"/>
            <person name="Kadota M"/>
            <person name="Koyanagi M"/>
            <person name="Keeley SD"/>
            <person name="Tatsumi K"/>
            <person name="Tanaka K"/>
            <person name="Motone F"/>
            <person name="Kageyama Y"/>
            <person name="Nozu R"/>
            <person name="Adachi N"/>
            <person name="Nishimura O"/>
            <person name="Nakagawa R"/>
            <person name="Tanegashima C"/>
            <person name="Kiyatake I"/>
            <person name="Matsumoto R"/>
            <person name="Murakumo K"/>
            <person name="Nishida K"/>
            <person name="Terakita A"/>
            <person name="Kuratani S"/>
            <person name="Sato K"/>
            <person name="Hyodo S Kuraku.S."/>
        </authorList>
    </citation>
    <scope>NUCLEOTIDE SEQUENCE [LARGE SCALE GENOMIC DNA]</scope>
</reference>
<comment type="caution">
    <text evidence="24">The sequence shown here is derived from an EMBL/GenBank/DDBJ whole genome shotgun (WGS) entry which is preliminary data.</text>
</comment>
<comment type="catalytic activity">
    <reaction evidence="22">
        <text>L-cystine-bis-glycine + 2 H2O = L-cystine + 2 glycine</text>
        <dbReference type="Rhea" id="RHEA:60520"/>
        <dbReference type="ChEBI" id="CHEBI:15377"/>
        <dbReference type="ChEBI" id="CHEBI:35491"/>
        <dbReference type="ChEBI" id="CHEBI:57305"/>
        <dbReference type="ChEBI" id="CHEBI:143812"/>
    </reaction>
</comment>
<evidence type="ECO:0000256" key="3">
    <source>
        <dbReference type="ARBA" id="ARBA00001670"/>
    </source>
</evidence>
<evidence type="ECO:0000256" key="11">
    <source>
        <dbReference type="ARBA" id="ARBA00022801"/>
    </source>
</evidence>
<dbReference type="AlphaFoldDB" id="A0A401PG48"/>
<evidence type="ECO:0000256" key="6">
    <source>
        <dbReference type="ARBA" id="ARBA00011748"/>
    </source>
</evidence>
<evidence type="ECO:0000256" key="10">
    <source>
        <dbReference type="ARBA" id="ARBA00022729"/>
    </source>
</evidence>
<evidence type="ECO:0000256" key="18">
    <source>
        <dbReference type="ARBA" id="ARBA00023180"/>
    </source>
</evidence>
<dbReference type="PANTHER" id="PTHR10443">
    <property type="entry name" value="MICROSOMAL DIPEPTIDASE"/>
    <property type="match status" value="1"/>
</dbReference>
<evidence type="ECO:0000256" key="2">
    <source>
        <dbReference type="ARBA" id="ARBA00001526"/>
    </source>
</evidence>
<evidence type="ECO:0000256" key="9">
    <source>
        <dbReference type="ARBA" id="ARBA00022723"/>
    </source>
</evidence>
<evidence type="ECO:0000313" key="25">
    <source>
        <dbReference type="Proteomes" id="UP000288216"/>
    </source>
</evidence>
<keyword evidence="23" id="KW-0336">GPI-anchor</keyword>
<dbReference type="GO" id="GO:0016324">
    <property type="term" value="C:apical plasma membrane"/>
    <property type="evidence" value="ECO:0007669"/>
    <property type="project" value="UniProtKB-SubCell"/>
</dbReference>
<dbReference type="Proteomes" id="UP000288216">
    <property type="component" value="Unassembled WGS sequence"/>
</dbReference>
<evidence type="ECO:0000256" key="16">
    <source>
        <dbReference type="ARBA" id="ARBA00023136"/>
    </source>
</evidence>